<dbReference type="Proteomes" id="UP001367508">
    <property type="component" value="Unassembled WGS sequence"/>
</dbReference>
<gene>
    <name evidence="1" type="ORF">VNO77_27471</name>
</gene>
<reference evidence="1 2" key="1">
    <citation type="submission" date="2024-01" db="EMBL/GenBank/DDBJ databases">
        <title>The genomes of 5 underutilized Papilionoideae crops provide insights into root nodulation and disease resistanc.</title>
        <authorList>
            <person name="Jiang F."/>
        </authorList>
    </citation>
    <scope>NUCLEOTIDE SEQUENCE [LARGE SCALE GENOMIC DNA]</scope>
    <source>
        <strain evidence="1">LVBAO_FW01</strain>
        <tissue evidence="1">Leaves</tissue>
    </source>
</reference>
<proteinExistence type="predicted"/>
<accession>A0AAN9KUR3</accession>
<keyword evidence="2" id="KW-1185">Reference proteome</keyword>
<sequence length="133" mass="15397">MIIKSRPSWVSSVFSRSGASIVWERAWVRDGEPIMVATGCLCGLMLSLVSEGGHLHVLQWLSARKRVPRRRIGAWVRVLVISEQRLHLLQWLFVRKRVPRWEPTLERAGLQAREWLGHFTAVMATRGRSEMRD</sequence>
<protein>
    <submittedName>
        <fullName evidence="1">Uncharacterized protein</fullName>
    </submittedName>
</protein>
<dbReference type="AlphaFoldDB" id="A0AAN9KUR3"/>
<comment type="caution">
    <text evidence="1">The sequence shown here is derived from an EMBL/GenBank/DDBJ whole genome shotgun (WGS) entry which is preliminary data.</text>
</comment>
<evidence type="ECO:0000313" key="2">
    <source>
        <dbReference type="Proteomes" id="UP001367508"/>
    </source>
</evidence>
<name>A0AAN9KUR3_CANGL</name>
<organism evidence="1 2">
    <name type="scientific">Canavalia gladiata</name>
    <name type="common">Sword bean</name>
    <name type="synonym">Dolichos gladiatus</name>
    <dbReference type="NCBI Taxonomy" id="3824"/>
    <lineage>
        <taxon>Eukaryota</taxon>
        <taxon>Viridiplantae</taxon>
        <taxon>Streptophyta</taxon>
        <taxon>Embryophyta</taxon>
        <taxon>Tracheophyta</taxon>
        <taxon>Spermatophyta</taxon>
        <taxon>Magnoliopsida</taxon>
        <taxon>eudicotyledons</taxon>
        <taxon>Gunneridae</taxon>
        <taxon>Pentapetalae</taxon>
        <taxon>rosids</taxon>
        <taxon>fabids</taxon>
        <taxon>Fabales</taxon>
        <taxon>Fabaceae</taxon>
        <taxon>Papilionoideae</taxon>
        <taxon>50 kb inversion clade</taxon>
        <taxon>NPAAA clade</taxon>
        <taxon>indigoferoid/millettioid clade</taxon>
        <taxon>Phaseoleae</taxon>
        <taxon>Canavalia</taxon>
    </lineage>
</organism>
<evidence type="ECO:0000313" key="1">
    <source>
        <dbReference type="EMBL" id="KAK7323967.1"/>
    </source>
</evidence>
<dbReference type="EMBL" id="JAYMYQ010000006">
    <property type="protein sequence ID" value="KAK7323967.1"/>
    <property type="molecule type" value="Genomic_DNA"/>
</dbReference>